<organism evidence="2 3">
    <name type="scientific">Argiope bruennichi</name>
    <name type="common">Wasp spider</name>
    <name type="synonym">Aranea bruennichi</name>
    <dbReference type="NCBI Taxonomy" id="94029"/>
    <lineage>
        <taxon>Eukaryota</taxon>
        <taxon>Metazoa</taxon>
        <taxon>Ecdysozoa</taxon>
        <taxon>Arthropoda</taxon>
        <taxon>Chelicerata</taxon>
        <taxon>Arachnida</taxon>
        <taxon>Araneae</taxon>
        <taxon>Araneomorphae</taxon>
        <taxon>Entelegynae</taxon>
        <taxon>Araneoidea</taxon>
        <taxon>Araneidae</taxon>
        <taxon>Argiope</taxon>
    </lineage>
</organism>
<dbReference type="AlphaFoldDB" id="A0A8T0FUA4"/>
<feature type="region of interest" description="Disordered" evidence="1">
    <location>
        <begin position="92"/>
        <end position="112"/>
    </location>
</feature>
<gene>
    <name evidence="2" type="ORF">HNY73_004643</name>
</gene>
<evidence type="ECO:0000256" key="1">
    <source>
        <dbReference type="SAM" id="MobiDB-lite"/>
    </source>
</evidence>
<name>A0A8T0FUA4_ARGBR</name>
<comment type="caution">
    <text evidence="2">The sequence shown here is derived from an EMBL/GenBank/DDBJ whole genome shotgun (WGS) entry which is preliminary data.</text>
</comment>
<keyword evidence="3" id="KW-1185">Reference proteome</keyword>
<sequence length="112" mass="12641">MEEDSPSPPTSLAEALVPSIPFYKTIWVSGSKAPGIDSRHAHAPHCPSNRRPPLTKERTFYNTVDQQAEPSTQRSKFEQRMERLINMSQQIKDIEGQNNLEKTDSITGNSME</sequence>
<evidence type="ECO:0000313" key="3">
    <source>
        <dbReference type="Proteomes" id="UP000807504"/>
    </source>
</evidence>
<accession>A0A8T0FUA4</accession>
<dbReference type="Proteomes" id="UP000807504">
    <property type="component" value="Unassembled WGS sequence"/>
</dbReference>
<reference evidence="2" key="1">
    <citation type="journal article" date="2020" name="bioRxiv">
        <title>Chromosome-level reference genome of the European wasp spider Argiope bruennichi: a resource for studies on range expansion and evolutionary adaptation.</title>
        <authorList>
            <person name="Sheffer M.M."/>
            <person name="Hoppe A."/>
            <person name="Krehenwinkel H."/>
            <person name="Uhl G."/>
            <person name="Kuss A.W."/>
            <person name="Jensen L."/>
            <person name="Jensen C."/>
            <person name="Gillespie R.G."/>
            <person name="Hoff K.J."/>
            <person name="Prost S."/>
        </authorList>
    </citation>
    <scope>NUCLEOTIDE SEQUENCE</scope>
</reference>
<feature type="region of interest" description="Disordered" evidence="1">
    <location>
        <begin position="35"/>
        <end position="55"/>
    </location>
</feature>
<dbReference type="EMBL" id="JABXBU010000003">
    <property type="protein sequence ID" value="KAF8793120.1"/>
    <property type="molecule type" value="Genomic_DNA"/>
</dbReference>
<evidence type="ECO:0000313" key="2">
    <source>
        <dbReference type="EMBL" id="KAF8793120.1"/>
    </source>
</evidence>
<protein>
    <submittedName>
        <fullName evidence="2">Uncharacterized protein</fullName>
    </submittedName>
</protein>
<proteinExistence type="predicted"/>
<reference evidence="2" key="2">
    <citation type="submission" date="2020-06" db="EMBL/GenBank/DDBJ databases">
        <authorList>
            <person name="Sheffer M."/>
        </authorList>
    </citation>
    <scope>NUCLEOTIDE SEQUENCE</scope>
</reference>